<sequence>MTSYAVDSGQVLGATQVVQGTIDRLQGEVGALMGQLAGLQSVWSGAASAAFQGAVADWRATQQQVEANLGALRQALALAGTAYAEAEQANTRLFLR</sequence>
<name>A0A918FAL8_AGRME</name>
<dbReference type="RefSeq" id="WP_189083859.1">
    <property type="nucleotide sequence ID" value="NZ_BMRJ01000001.1"/>
</dbReference>
<gene>
    <name evidence="2" type="ORF">GCM10010196_06580</name>
</gene>
<comment type="caution">
    <text evidence="2">The sequence shown here is derived from an EMBL/GenBank/DDBJ whole genome shotgun (WGS) entry which is preliminary data.</text>
</comment>
<dbReference type="Pfam" id="PF06013">
    <property type="entry name" value="WXG100"/>
    <property type="match status" value="1"/>
</dbReference>
<dbReference type="InterPro" id="IPR010310">
    <property type="entry name" value="T7SS_ESAT-6-like"/>
</dbReference>
<organism evidence="2 3">
    <name type="scientific">Agromyces mediolanus</name>
    <name type="common">Corynebacterium mediolanum</name>
    <dbReference type="NCBI Taxonomy" id="41986"/>
    <lineage>
        <taxon>Bacteria</taxon>
        <taxon>Bacillati</taxon>
        <taxon>Actinomycetota</taxon>
        <taxon>Actinomycetes</taxon>
        <taxon>Micrococcales</taxon>
        <taxon>Microbacteriaceae</taxon>
        <taxon>Agromyces</taxon>
    </lineage>
</organism>
<proteinExistence type="inferred from homology"/>
<accession>A0A918FAL8</accession>
<dbReference type="Proteomes" id="UP000610303">
    <property type="component" value="Unassembled WGS sequence"/>
</dbReference>
<comment type="similarity">
    <text evidence="1">Belongs to the WXG100 family.</text>
</comment>
<evidence type="ECO:0000256" key="1">
    <source>
        <dbReference type="RuleBase" id="RU362001"/>
    </source>
</evidence>
<dbReference type="Gene3D" id="1.10.287.1060">
    <property type="entry name" value="ESAT-6-like"/>
    <property type="match status" value="1"/>
</dbReference>
<evidence type="ECO:0000313" key="3">
    <source>
        <dbReference type="Proteomes" id="UP000610303"/>
    </source>
</evidence>
<dbReference type="EMBL" id="BMRJ01000001">
    <property type="protein sequence ID" value="GGR16524.1"/>
    <property type="molecule type" value="Genomic_DNA"/>
</dbReference>
<protein>
    <recommendedName>
        <fullName evidence="1">ESAT-6-like protein</fullName>
    </recommendedName>
</protein>
<dbReference type="SUPFAM" id="SSF140453">
    <property type="entry name" value="EsxAB dimer-like"/>
    <property type="match status" value="1"/>
</dbReference>
<dbReference type="NCBIfam" id="TIGR03930">
    <property type="entry name" value="WXG100_ESAT6"/>
    <property type="match status" value="1"/>
</dbReference>
<dbReference type="AlphaFoldDB" id="A0A918FAL8"/>
<reference evidence="2" key="1">
    <citation type="journal article" date="2014" name="Int. J. Syst. Evol. Microbiol.">
        <title>Complete genome sequence of Corynebacterium casei LMG S-19264T (=DSM 44701T), isolated from a smear-ripened cheese.</title>
        <authorList>
            <consortium name="US DOE Joint Genome Institute (JGI-PGF)"/>
            <person name="Walter F."/>
            <person name="Albersmeier A."/>
            <person name="Kalinowski J."/>
            <person name="Ruckert C."/>
        </authorList>
    </citation>
    <scope>NUCLEOTIDE SEQUENCE</scope>
    <source>
        <strain evidence="2">JCM 3346</strain>
    </source>
</reference>
<dbReference type="InterPro" id="IPR036689">
    <property type="entry name" value="ESAT-6-like_sf"/>
</dbReference>
<keyword evidence="3" id="KW-1185">Reference proteome</keyword>
<reference evidence="2" key="2">
    <citation type="submission" date="2020-09" db="EMBL/GenBank/DDBJ databases">
        <authorList>
            <person name="Sun Q."/>
            <person name="Ohkuma M."/>
        </authorList>
    </citation>
    <scope>NUCLEOTIDE SEQUENCE</scope>
    <source>
        <strain evidence="2">JCM 3346</strain>
    </source>
</reference>
<evidence type="ECO:0000313" key="2">
    <source>
        <dbReference type="EMBL" id="GGR16524.1"/>
    </source>
</evidence>